<dbReference type="InterPro" id="IPR036259">
    <property type="entry name" value="MFS_trans_sf"/>
</dbReference>
<dbReference type="InterPro" id="IPR011701">
    <property type="entry name" value="MFS"/>
</dbReference>
<proteinExistence type="predicted"/>
<feature type="transmembrane region" description="Helical" evidence="3">
    <location>
        <begin position="517"/>
        <end position="538"/>
    </location>
</feature>
<keyword evidence="3" id="KW-1133">Transmembrane helix</keyword>
<dbReference type="InterPro" id="IPR050327">
    <property type="entry name" value="Proton-linked_MCT"/>
</dbReference>
<reference evidence="5" key="1">
    <citation type="submission" date="2020-05" db="UniProtKB">
        <authorList>
            <consortium name="EnsemblMetazoa"/>
        </authorList>
    </citation>
    <scope>IDENTIFICATION</scope>
    <source>
        <strain evidence="5">BB02</strain>
    </source>
</reference>
<feature type="transmembrane region" description="Helical" evidence="3">
    <location>
        <begin position="960"/>
        <end position="979"/>
    </location>
</feature>
<dbReference type="VEuPathDB" id="VectorBase:BGLAX_046327"/>
<dbReference type="GO" id="GO:0008028">
    <property type="term" value="F:monocarboxylic acid transmembrane transporter activity"/>
    <property type="evidence" value="ECO:0007669"/>
    <property type="project" value="TreeGrafter"/>
</dbReference>
<feature type="region of interest" description="Disordered" evidence="2">
    <location>
        <begin position="709"/>
        <end position="748"/>
    </location>
</feature>
<dbReference type="RefSeq" id="XP_013090836.2">
    <property type="nucleotide sequence ID" value="XM_013235382.2"/>
</dbReference>
<keyword evidence="3" id="KW-0812">Transmembrane</keyword>
<feature type="region of interest" description="Disordered" evidence="2">
    <location>
        <begin position="56"/>
        <end position="80"/>
    </location>
</feature>
<dbReference type="Gene3D" id="1.20.1250.20">
    <property type="entry name" value="MFS general substrate transporter like domains"/>
    <property type="match status" value="2"/>
</dbReference>
<dbReference type="Pfam" id="PF07690">
    <property type="entry name" value="MFS_1"/>
    <property type="match status" value="2"/>
</dbReference>
<dbReference type="AlphaFoldDB" id="A0A2C9LE27"/>
<gene>
    <name evidence="5" type="primary">106074570</name>
</gene>
<evidence type="ECO:0000313" key="6">
    <source>
        <dbReference type="Proteomes" id="UP000076420"/>
    </source>
</evidence>
<feature type="transmembrane region" description="Helical" evidence="3">
    <location>
        <begin position="895"/>
        <end position="916"/>
    </location>
</feature>
<dbReference type="RefSeq" id="XP_013090824.2">
    <property type="nucleotide sequence ID" value="XM_013235370.2"/>
</dbReference>
<dbReference type="Proteomes" id="UP000076420">
    <property type="component" value="Unassembled WGS sequence"/>
</dbReference>
<feature type="transmembrane region" description="Helical" evidence="3">
    <location>
        <begin position="583"/>
        <end position="600"/>
    </location>
</feature>
<evidence type="ECO:0000313" key="5">
    <source>
        <dbReference type="EnsemblMetazoa" id="BGLB029911-PB"/>
    </source>
</evidence>
<dbReference type="RefSeq" id="XP_013090831.2">
    <property type="nucleotide sequence ID" value="XM_013235377.2"/>
</dbReference>
<dbReference type="EnsemblMetazoa" id="BGLB029911-RA">
    <property type="protein sequence ID" value="BGLB029911-PA"/>
    <property type="gene ID" value="BGLB029911"/>
</dbReference>
<dbReference type="RefSeq" id="XP_013090854.2">
    <property type="nucleotide sequence ID" value="XM_013235400.2"/>
</dbReference>
<dbReference type="EnsemblMetazoa" id="BGLB029911-RC">
    <property type="protein sequence ID" value="BGLB029911-PC"/>
    <property type="gene ID" value="BGLB029911"/>
</dbReference>
<feature type="domain" description="Major facilitator superfamily (MFS) profile" evidence="4">
    <location>
        <begin position="894"/>
        <end position="1158"/>
    </location>
</feature>
<feature type="transmembrane region" description="Helical" evidence="3">
    <location>
        <begin position="1022"/>
        <end position="1047"/>
    </location>
</feature>
<feature type="transmembrane region" description="Helical" evidence="3">
    <location>
        <begin position="550"/>
        <end position="577"/>
    </location>
</feature>
<dbReference type="EnsemblMetazoa" id="BGLB029911-RB">
    <property type="protein sequence ID" value="BGLB029911-PB"/>
    <property type="gene ID" value="BGLB029911"/>
</dbReference>
<dbReference type="KEGG" id="bgt:106074570"/>
<evidence type="ECO:0000259" key="4">
    <source>
        <dbReference type="PROSITE" id="PS50850"/>
    </source>
</evidence>
<dbReference type="PANTHER" id="PTHR11360:SF284">
    <property type="entry name" value="EG:103B4.3 PROTEIN-RELATED"/>
    <property type="match status" value="1"/>
</dbReference>
<dbReference type="EnsemblMetazoa" id="BGLB029911-RF">
    <property type="protein sequence ID" value="BGLB029911-PF"/>
    <property type="gene ID" value="BGLB029911"/>
</dbReference>
<keyword evidence="3" id="KW-0472">Membrane</keyword>
<organism evidence="5 6">
    <name type="scientific">Biomphalaria glabrata</name>
    <name type="common">Bloodfluke planorb</name>
    <name type="synonym">Freshwater snail</name>
    <dbReference type="NCBI Taxonomy" id="6526"/>
    <lineage>
        <taxon>Eukaryota</taxon>
        <taxon>Metazoa</taxon>
        <taxon>Spiralia</taxon>
        <taxon>Lophotrochozoa</taxon>
        <taxon>Mollusca</taxon>
        <taxon>Gastropoda</taxon>
        <taxon>Heterobranchia</taxon>
        <taxon>Euthyneura</taxon>
        <taxon>Panpulmonata</taxon>
        <taxon>Hygrophila</taxon>
        <taxon>Lymnaeoidea</taxon>
        <taxon>Planorbidae</taxon>
        <taxon>Biomphalaria</taxon>
    </lineage>
</organism>
<evidence type="ECO:0000256" key="2">
    <source>
        <dbReference type="SAM" id="MobiDB-lite"/>
    </source>
</evidence>
<dbReference type="VEuPathDB" id="VectorBase:BGLB029911"/>
<evidence type="ECO:0000256" key="3">
    <source>
        <dbReference type="SAM" id="Phobius"/>
    </source>
</evidence>
<feature type="transmembrane region" description="Helical" evidence="3">
    <location>
        <begin position="985"/>
        <end position="1010"/>
    </location>
</feature>
<feature type="transmembrane region" description="Helical" evidence="3">
    <location>
        <begin position="928"/>
        <end position="948"/>
    </location>
</feature>
<feature type="compositionally biased region" description="Polar residues" evidence="2">
    <location>
        <begin position="56"/>
        <end position="67"/>
    </location>
</feature>
<dbReference type="GO" id="GO:0016020">
    <property type="term" value="C:membrane"/>
    <property type="evidence" value="ECO:0007669"/>
    <property type="project" value="UniProtKB-SubCell"/>
</dbReference>
<dbReference type="EnsemblMetazoa" id="BGLB029911-RD">
    <property type="protein sequence ID" value="BGLB029911-PD"/>
    <property type="gene ID" value="BGLB029911"/>
</dbReference>
<comment type="subcellular location">
    <subcellularLocation>
        <location evidence="1">Membrane</location>
        <topology evidence="1">Multi-pass membrane protein</topology>
    </subcellularLocation>
</comment>
<dbReference type="PROSITE" id="PS50850">
    <property type="entry name" value="MFS"/>
    <property type="match status" value="1"/>
</dbReference>
<dbReference type="SUPFAM" id="SSF103473">
    <property type="entry name" value="MFS general substrate transporter"/>
    <property type="match status" value="1"/>
</dbReference>
<name>A0A2C9LE27_BIOGL</name>
<feature type="transmembrane region" description="Helical" evidence="3">
    <location>
        <begin position="492"/>
        <end position="511"/>
    </location>
</feature>
<protein>
    <recommendedName>
        <fullName evidence="4">Major facilitator superfamily (MFS) profile domain-containing protein</fullName>
    </recommendedName>
</protein>
<feature type="transmembrane region" description="Helical" evidence="3">
    <location>
        <begin position="465"/>
        <end position="485"/>
    </location>
</feature>
<dbReference type="InterPro" id="IPR020846">
    <property type="entry name" value="MFS_dom"/>
</dbReference>
<feature type="compositionally biased region" description="Basic and acidic residues" evidence="2">
    <location>
        <begin position="68"/>
        <end position="77"/>
    </location>
</feature>
<feature type="compositionally biased region" description="Polar residues" evidence="2">
    <location>
        <begin position="709"/>
        <end position="744"/>
    </location>
</feature>
<feature type="transmembrane region" description="Helical" evidence="3">
    <location>
        <begin position="1053"/>
        <end position="1072"/>
    </location>
</feature>
<sequence length="1158" mass="125855">MEDFELGDKYEQDDSSYASHNIQKATGKNETDGEMHLDLHSTASSISDVPRHVMVNSDSISGSTNTKHMFDSERSNEDGDTTISLTFNEEELDTYVTTAVNERSELKKPTDKFPLKNNILTGETSLTSYRLPAEPLIQTKINQQSFEKNLLKGVKQCNHDSVKEIESHINDDNSMLKIIDETEEKFSVHLALEKESEVALHQVEKANLPLIVDKLSQFPLTPEENPQILITTQEKSKVLLTAEEKIKVSLASEYDKQNIINDEDFINSLSSNVTFSLKESQSVVPGVDEKNTIESKTVINSEAGESNRITKEFTVVPVPETELATDKKATPFSTVADKLIDLANATLLVESGLSTLSEGEINNQDTIGPLENPAFLRTLHYTESQNINNFLNLEQESNLLSKSNEEDGTGTSSEENPDLDRGWAWVILASSFFSFTLLGATAYAAGVFMSAIIQEVEPDLTKVSWVGSVNVCFTYLTGPFVGVVLDKLGARLTVSLAGVIVSLGFVGAALSTTVGHLILTHGVLAGIGAGYTVNPMFVTIGQYFDKYRGIACGLLACGTGIGILTGGSLVSLLLNAYGLKGTYLIWAGLMLHIVPAGMLLRPSQWEKLKKNYTNHFSKDISEPLIQSCGNSEMSFLTSCEGSKNQSIMSGLDKGSFARKDMPKSHGVETSLLKAVLIKRALSSSILLGNQIQVVPITEKSSKLTHNRYISHQQSSASSTNPSACQSPSIGMSYHAPSNLSNHSPHSYRHQSDMILPASSRTPHMAHFSPISLRGQRMFHHSSQYHQSGRSHCSSLIQINKLKAAQMSSIGDHDNLSYTTIGSKIQKRELISRYALRSGSATTFMGSIMSVPAALAMVNDDISKYESKSIIDSSKSLKEHTLGFYNSLQLFRNNMFLIFITVCFFWAIGESPVIMYLPSFATDSGTSTIQASSLYTAMGLGSILGRFLASLASVDSDIGSTLLFTVSLFLAGASTVFGSLVASTFIYQVVFSALLGLYTGALVPLSSLIILDMLDASDLGAGVGFLSLFQGIGYLIGPPLASFVINAIGYKNCFFALGCVLLFSSVGSVPLAINDSELETDDQLSSPDALHEFLEGDYMAEINGIPESKLPSYLSAKDSNVIHVIDNRDMSSKLLDIAEAPQRKDADDKLCTIQEILGK</sequence>
<evidence type="ECO:0000256" key="1">
    <source>
        <dbReference type="ARBA" id="ARBA00004141"/>
    </source>
</evidence>
<dbReference type="PANTHER" id="PTHR11360">
    <property type="entry name" value="MONOCARBOXYLATE TRANSPORTER"/>
    <property type="match status" value="1"/>
</dbReference>
<dbReference type="OrthoDB" id="6111965at2759"/>
<feature type="transmembrane region" description="Helical" evidence="3">
    <location>
        <begin position="423"/>
        <end position="453"/>
    </location>
</feature>
<dbReference type="EnsemblMetazoa" id="BGLB029911-RE">
    <property type="protein sequence ID" value="BGLB029911-PE"/>
    <property type="gene ID" value="BGLB029911"/>
</dbReference>
<accession>A0A2C9LE27</accession>